<gene>
    <name evidence="3" type="ORF">FAZ95_01125</name>
</gene>
<name>A0A4P8IGV5_9BURK</name>
<sequence>MQMYSGTANGGTRKLNFKQFQSYIVLTYRLTMSAILLIIVIGVLSYLFLMGFYAVNRNWSAPIVLSPTQEKVLAYQPQVSALEANLLKNRVDLAVAAEKKRIVSEQIVELRSLISRFDSAARSESGEFARNEAEISGVLKEKRIDTGEEEETLDGLNPLLATIDAELKAGLITKDEAISRRLNVQSARNAITDSRVSEISLREQARAAANAGKTLNGSENSSLAALQSLGNEAQLRATLAQAELDAEAARQSVDQLSATVADSERVLTVAKLSPYYQALTDSVPVVFVQYDNLAYAKPGAPVFDCYLQVIVCRRVGTIDRVYDAEEYARQPLFKTDIKGKFVGVTFNVKAAAESPIVFIGHKPLLF</sequence>
<keyword evidence="2" id="KW-0812">Transmembrane</keyword>
<dbReference type="KEGG" id="tvl:FAZ95_01125"/>
<keyword evidence="2" id="KW-0472">Membrane</keyword>
<dbReference type="RefSeq" id="WP_137330744.1">
    <property type="nucleotide sequence ID" value="NZ_CP040077.1"/>
</dbReference>
<dbReference type="OrthoDB" id="5379512at2"/>
<dbReference type="Proteomes" id="UP000298656">
    <property type="component" value="Chromosome 1"/>
</dbReference>
<protein>
    <submittedName>
        <fullName evidence="3">Uncharacterized protein</fullName>
    </submittedName>
</protein>
<organism evidence="3 4">
    <name type="scientific">Trinickia violacea</name>
    <dbReference type="NCBI Taxonomy" id="2571746"/>
    <lineage>
        <taxon>Bacteria</taxon>
        <taxon>Pseudomonadati</taxon>
        <taxon>Pseudomonadota</taxon>
        <taxon>Betaproteobacteria</taxon>
        <taxon>Burkholderiales</taxon>
        <taxon>Burkholderiaceae</taxon>
        <taxon>Trinickia</taxon>
    </lineage>
</organism>
<feature type="transmembrane region" description="Helical" evidence="2">
    <location>
        <begin position="30"/>
        <end position="55"/>
    </location>
</feature>
<keyword evidence="1" id="KW-0175">Coiled coil</keyword>
<evidence type="ECO:0000313" key="3">
    <source>
        <dbReference type="EMBL" id="QCP47902.1"/>
    </source>
</evidence>
<feature type="coiled-coil region" evidence="1">
    <location>
        <begin position="232"/>
        <end position="259"/>
    </location>
</feature>
<keyword evidence="2" id="KW-1133">Transmembrane helix</keyword>
<dbReference type="EMBL" id="CP040077">
    <property type="protein sequence ID" value="QCP47902.1"/>
    <property type="molecule type" value="Genomic_DNA"/>
</dbReference>
<evidence type="ECO:0000256" key="1">
    <source>
        <dbReference type="SAM" id="Coils"/>
    </source>
</evidence>
<dbReference type="AlphaFoldDB" id="A0A4P8IGV5"/>
<keyword evidence="4" id="KW-1185">Reference proteome</keyword>
<evidence type="ECO:0000256" key="2">
    <source>
        <dbReference type="SAM" id="Phobius"/>
    </source>
</evidence>
<evidence type="ECO:0000313" key="4">
    <source>
        <dbReference type="Proteomes" id="UP000298656"/>
    </source>
</evidence>
<accession>A0A4P8IGV5</accession>
<proteinExistence type="predicted"/>
<reference evidence="3 4" key="1">
    <citation type="submission" date="2019-05" db="EMBL/GenBank/DDBJ databases">
        <title>Burkholderia sp. DHOD12, isolated from subtropical forest soil.</title>
        <authorList>
            <person name="Gao Z.-H."/>
            <person name="Qiu L.-H."/>
        </authorList>
    </citation>
    <scope>NUCLEOTIDE SEQUENCE [LARGE SCALE GENOMIC DNA]</scope>
    <source>
        <strain evidence="3 4">DHOD12</strain>
    </source>
</reference>